<dbReference type="AlphaFoldDB" id="A0A455U2X0"/>
<organism evidence="1 2">
    <name type="scientific">Vreelandella sulfidaeris</name>
    <dbReference type="NCBI Taxonomy" id="115553"/>
    <lineage>
        <taxon>Bacteria</taxon>
        <taxon>Pseudomonadati</taxon>
        <taxon>Pseudomonadota</taxon>
        <taxon>Gammaproteobacteria</taxon>
        <taxon>Oceanospirillales</taxon>
        <taxon>Halomonadaceae</taxon>
        <taxon>Vreelandella</taxon>
    </lineage>
</organism>
<dbReference type="KEGG" id="hsr:HSBAA_17060"/>
<accession>A0A455U2X0</accession>
<proteinExistence type="predicted"/>
<gene>
    <name evidence="1" type="ORF">HSBAA_17060</name>
</gene>
<dbReference type="EMBL" id="AP019514">
    <property type="protein sequence ID" value="BBI60400.1"/>
    <property type="molecule type" value="Genomic_DNA"/>
</dbReference>
<reference evidence="1 2" key="1">
    <citation type="journal article" date="2019" name="Microbiol. Resour. Announc.">
        <title>Complete Genome Sequence of Halomonas sulfidaeris Strain Esulfide1 Isolated from a Metal Sulfide Rock at a Depth of 2,200 Meters, Obtained Using Nanopore Sequencing.</title>
        <authorList>
            <person name="Saito M."/>
            <person name="Nishigata A."/>
            <person name="Galipon J."/>
            <person name="Arakawa K."/>
        </authorList>
    </citation>
    <scope>NUCLEOTIDE SEQUENCE [LARGE SCALE GENOMIC DNA]</scope>
    <source>
        <strain evidence="1 2">ATCC BAA-803</strain>
    </source>
</reference>
<protein>
    <submittedName>
        <fullName evidence="1">Uncharacterized protein</fullName>
    </submittedName>
</protein>
<evidence type="ECO:0000313" key="1">
    <source>
        <dbReference type="EMBL" id="BBI60400.1"/>
    </source>
</evidence>
<name>A0A455U2X0_9GAMM</name>
<evidence type="ECO:0000313" key="2">
    <source>
        <dbReference type="Proteomes" id="UP000320231"/>
    </source>
</evidence>
<sequence length="50" mass="5781">MVVNNVRSVLTQQLNIDDVIVEFSRPENLRVLNNEVLLYDLPPRWGNIAC</sequence>
<dbReference type="Proteomes" id="UP000320231">
    <property type="component" value="Chromosome"/>
</dbReference>